<proteinExistence type="predicted"/>
<protein>
    <submittedName>
        <fullName evidence="2">Uncharacterized protein</fullName>
    </submittedName>
</protein>
<sequence length="639" mass="73907">MKTNNKVKLLGLGLLMTSLAVSFFLFHQKRLFSSLNHSFPTLKREFQNFGTTNCMMPLNVTENDFQMSALPSDDELTELSNGLPVLFQSFVNVDESVKQFMNNKQHEDITRDEMLNYFEIGRIWKSNEHSTINDQEIGEQRISSCVKKVADTPFRSLVIPTNYLVKNYEQVKTILSTTTMNHHANDNHPHHSYILRHKDINSFWDNDYSTILENKARKMVGDSCWNSKLVFFSPMWQIFHSGGPQKVGVTLMSALKFIRKPFKFIYNISDPELLQADVIYSYNPYKNAEIVPKILQALEKKKANPNLHMIVGPVVALDIVQNQYSKLGNRLTFITASHWVKSEWYGPQLPNSTRIEVLPTAINTKLWSPNFAPPRDTRLKNAATTPQLGALFPLKKDVLLYLKNCPFDTNHVRSLLKQSLRNSSSLLKTEFSLMNDKHDLFTAPDIYEISYEHKYSEEYFWNLLRNKIRFAVVCTASETQGIALQEIMSMNIPLLVLWKPNKLVFDSNSPSNSQHDQDTNKKNEEEPKPAPISVPYFVEGVTGMICTDLSKFSHMLQHLFIPKLVRHMFQPRKVMVDWFNYFDLAVEFLKITCSRNSQPDAASMNSQTTRFETFSNYLNMVRNIQHDFNNMEMQRVGET</sequence>
<feature type="compositionally biased region" description="Basic and acidic residues" evidence="1">
    <location>
        <begin position="515"/>
        <end position="528"/>
    </location>
</feature>
<keyword evidence="3" id="KW-1185">Reference proteome</keyword>
<organism evidence="2 3">
    <name type="scientific">Naegleria lovaniensis</name>
    <name type="common">Amoeba</name>
    <dbReference type="NCBI Taxonomy" id="51637"/>
    <lineage>
        <taxon>Eukaryota</taxon>
        <taxon>Discoba</taxon>
        <taxon>Heterolobosea</taxon>
        <taxon>Tetramitia</taxon>
        <taxon>Eutetramitia</taxon>
        <taxon>Vahlkampfiidae</taxon>
        <taxon>Naegleria</taxon>
    </lineage>
</organism>
<evidence type="ECO:0000313" key="2">
    <source>
        <dbReference type="EMBL" id="KAG2388226.1"/>
    </source>
</evidence>
<dbReference type="GeneID" id="68093532"/>
<name>A0AA88KP23_NAELO</name>
<comment type="caution">
    <text evidence="2">The sequence shown here is derived from an EMBL/GenBank/DDBJ whole genome shotgun (WGS) entry which is preliminary data.</text>
</comment>
<evidence type="ECO:0000256" key="1">
    <source>
        <dbReference type="SAM" id="MobiDB-lite"/>
    </source>
</evidence>
<gene>
    <name evidence="2" type="ORF">C9374_001076</name>
</gene>
<reference evidence="2 3" key="1">
    <citation type="journal article" date="2018" name="BMC Genomics">
        <title>The genome of Naegleria lovaniensis, the basis for a comparative approach to unravel pathogenicity factors of the human pathogenic amoeba N. fowleri.</title>
        <authorList>
            <person name="Liechti N."/>
            <person name="Schurch N."/>
            <person name="Bruggmann R."/>
            <person name="Wittwer M."/>
        </authorList>
    </citation>
    <scope>NUCLEOTIDE SEQUENCE [LARGE SCALE GENOMIC DNA]</scope>
    <source>
        <strain evidence="2 3">ATCC 30569</strain>
    </source>
</reference>
<dbReference type="AlphaFoldDB" id="A0AA88KP23"/>
<dbReference type="Proteomes" id="UP000816034">
    <property type="component" value="Unassembled WGS sequence"/>
</dbReference>
<dbReference type="RefSeq" id="XP_044552218.1">
    <property type="nucleotide sequence ID" value="XM_044686339.1"/>
</dbReference>
<evidence type="ECO:0000313" key="3">
    <source>
        <dbReference type="Proteomes" id="UP000816034"/>
    </source>
</evidence>
<dbReference type="EMBL" id="PYSW02000011">
    <property type="protein sequence ID" value="KAG2388226.1"/>
    <property type="molecule type" value="Genomic_DNA"/>
</dbReference>
<feature type="region of interest" description="Disordered" evidence="1">
    <location>
        <begin position="508"/>
        <end position="530"/>
    </location>
</feature>
<accession>A0AA88KP23</accession>